<accession>A0ABS5ZIZ3</accession>
<evidence type="ECO:0000259" key="13">
    <source>
        <dbReference type="Pfam" id="PF02868"/>
    </source>
</evidence>
<feature type="domain" description="PepSY" evidence="14">
    <location>
        <begin position="122"/>
        <end position="197"/>
    </location>
</feature>
<dbReference type="EC" id="3.4.24.-" evidence="10"/>
<evidence type="ECO:0000256" key="5">
    <source>
        <dbReference type="ARBA" id="ARBA00022729"/>
    </source>
</evidence>
<evidence type="ECO:0000259" key="14">
    <source>
        <dbReference type="Pfam" id="PF03413"/>
    </source>
</evidence>
<comment type="similarity">
    <text evidence="2 10">Belongs to the peptidase M4 family.</text>
</comment>
<gene>
    <name evidence="16" type="ORF">KCG35_19315</name>
</gene>
<dbReference type="InterPro" id="IPR050728">
    <property type="entry name" value="Zinc_Metalloprotease_M4"/>
</dbReference>
<comment type="function">
    <text evidence="10">Extracellular zinc metalloprotease.</text>
</comment>
<evidence type="ECO:0000256" key="3">
    <source>
        <dbReference type="ARBA" id="ARBA00022670"/>
    </source>
</evidence>
<proteinExistence type="inferred from homology"/>
<dbReference type="InterPro" id="IPR001570">
    <property type="entry name" value="Peptidase_M4_C_domain"/>
</dbReference>
<dbReference type="Gene3D" id="3.10.450.40">
    <property type="match status" value="1"/>
</dbReference>
<feature type="compositionally biased region" description="Pro residues" evidence="11">
    <location>
        <begin position="504"/>
        <end position="551"/>
    </location>
</feature>
<evidence type="ECO:0000259" key="15">
    <source>
        <dbReference type="Pfam" id="PF07504"/>
    </source>
</evidence>
<dbReference type="InterPro" id="IPR025711">
    <property type="entry name" value="PepSY"/>
</dbReference>
<feature type="region of interest" description="Disordered" evidence="11">
    <location>
        <begin position="500"/>
        <end position="558"/>
    </location>
</feature>
<keyword evidence="8 10" id="KW-0482">Metalloprotease</keyword>
<feature type="signal peptide" evidence="10">
    <location>
        <begin position="1"/>
        <end position="26"/>
    </location>
</feature>
<name>A0ABS5ZIZ3_9GAMM</name>
<dbReference type="Pfam" id="PF01447">
    <property type="entry name" value="Peptidase_M4"/>
    <property type="match status" value="1"/>
</dbReference>
<evidence type="ECO:0000256" key="10">
    <source>
        <dbReference type="RuleBase" id="RU366073"/>
    </source>
</evidence>
<evidence type="ECO:0000256" key="7">
    <source>
        <dbReference type="ARBA" id="ARBA00022833"/>
    </source>
</evidence>
<dbReference type="PANTHER" id="PTHR33794">
    <property type="entry name" value="BACILLOLYSIN"/>
    <property type="match status" value="1"/>
</dbReference>
<dbReference type="Pfam" id="PF07504">
    <property type="entry name" value="FTP"/>
    <property type="match status" value="1"/>
</dbReference>
<feature type="chain" id="PRO_5044954187" description="Neutral metalloproteinase" evidence="10">
    <location>
        <begin position="27"/>
        <end position="558"/>
    </location>
</feature>
<dbReference type="SUPFAM" id="SSF55486">
    <property type="entry name" value="Metalloproteases ('zincins'), catalytic domain"/>
    <property type="match status" value="1"/>
</dbReference>
<dbReference type="Gene3D" id="3.10.450.490">
    <property type="match status" value="1"/>
</dbReference>
<dbReference type="InterPro" id="IPR013856">
    <property type="entry name" value="Peptidase_M4_domain"/>
</dbReference>
<dbReference type="InterPro" id="IPR027268">
    <property type="entry name" value="Peptidase_M4/M1_CTD_sf"/>
</dbReference>
<dbReference type="PANTHER" id="PTHR33794:SF1">
    <property type="entry name" value="BACILLOLYSIN"/>
    <property type="match status" value="1"/>
</dbReference>
<evidence type="ECO:0000256" key="8">
    <source>
        <dbReference type="ARBA" id="ARBA00023049"/>
    </source>
</evidence>
<sequence length="558" mass="61370">MKYRSSTLILVGAAVSSTFFSLPSWSAEKINLEYSPLTQAIRSAAPIHEILQLSSEKDVVVIRSISTADHQQKHRYQQYYEGVPVYGYSFVASESSAGLFSDFSGELLVALDEHNLEVTPGLTEEQALHVAVEQSGHTGLVQDKIEHNNKKLWIYAEDVTNPRLVYEVSYFTHTASGEPTRPFFIIDAHTGEVLDHWEGINHQQATGPGGNRKSGKYQYGTDHGPLEVDAQCRMSTTNVETVDMKHQESGGQVFQFNCPENNYKEINGGYSPLNDAHYFGGVVFKLYKDWFNTQPLTHKLRMRAHYKQNYDNAIWDGQQMSFGDGGSMFYPLTSLDVAAHEVSHGFTQQNSGLAYRGQSGGINEAFSDMAGEAAEFYMFKKNDWLVGGTITKNQEALRFFEQPSKDGVSIDHANQYREGMDVHNSSGVFNRAFYTLATTNGWDIKKAFEVMVVANQMYWKQNTDFEQAACGVVKAAKDKGYPEADVIAAFGVVGLGKSCGGNPGEPPGPGPQPPNPNPNPRPPGPNPQPPGPNPEPPCIPPGGPNMPPGGPNMPMSLT</sequence>
<keyword evidence="3 10" id="KW-0645">Protease</keyword>
<comment type="subcellular location">
    <subcellularLocation>
        <location evidence="10">Secreted</location>
    </subcellularLocation>
</comment>
<keyword evidence="5 10" id="KW-0732">Signal</keyword>
<evidence type="ECO:0000256" key="6">
    <source>
        <dbReference type="ARBA" id="ARBA00022801"/>
    </source>
</evidence>
<feature type="domain" description="Peptidase M4 C-terminal" evidence="13">
    <location>
        <begin position="351"/>
        <end position="494"/>
    </location>
</feature>
<dbReference type="RefSeq" id="WP_215821509.1">
    <property type="nucleotide sequence ID" value="NZ_JAGSOY010000067.1"/>
</dbReference>
<dbReference type="Pfam" id="PF02868">
    <property type="entry name" value="Peptidase_M4_C"/>
    <property type="match status" value="1"/>
</dbReference>
<feature type="domain" description="Peptidase M4" evidence="12">
    <location>
        <begin position="213"/>
        <end position="348"/>
    </location>
</feature>
<dbReference type="PRINTS" id="PR00730">
    <property type="entry name" value="THERMOLYSIN"/>
</dbReference>
<evidence type="ECO:0000256" key="1">
    <source>
        <dbReference type="ARBA" id="ARBA00001947"/>
    </source>
</evidence>
<evidence type="ECO:0000259" key="12">
    <source>
        <dbReference type="Pfam" id="PF01447"/>
    </source>
</evidence>
<dbReference type="Pfam" id="PF03413">
    <property type="entry name" value="PepSY"/>
    <property type="match status" value="1"/>
</dbReference>
<dbReference type="Gene3D" id="1.10.390.10">
    <property type="entry name" value="Neutral Protease Domain 2"/>
    <property type="match status" value="1"/>
</dbReference>
<comment type="cofactor">
    <cofactor evidence="1 10">
        <name>Zn(2+)</name>
        <dbReference type="ChEBI" id="CHEBI:29105"/>
    </cofactor>
</comment>
<keyword evidence="6 10" id="KW-0378">Hydrolase</keyword>
<dbReference type="CDD" id="cd09597">
    <property type="entry name" value="M4_TLP"/>
    <property type="match status" value="1"/>
</dbReference>
<evidence type="ECO:0000256" key="4">
    <source>
        <dbReference type="ARBA" id="ARBA00022723"/>
    </source>
</evidence>
<protein>
    <recommendedName>
        <fullName evidence="10">Neutral metalloproteinase</fullName>
        <ecNumber evidence="10">3.4.24.-</ecNumber>
    </recommendedName>
</protein>
<dbReference type="Proteomes" id="UP000690515">
    <property type="component" value="Unassembled WGS sequence"/>
</dbReference>
<feature type="domain" description="FTP" evidence="15">
    <location>
        <begin position="60"/>
        <end position="107"/>
    </location>
</feature>
<dbReference type="InterPro" id="IPR011096">
    <property type="entry name" value="FTP_domain"/>
</dbReference>
<evidence type="ECO:0000256" key="2">
    <source>
        <dbReference type="ARBA" id="ARBA00009388"/>
    </source>
</evidence>
<evidence type="ECO:0000256" key="11">
    <source>
        <dbReference type="SAM" id="MobiDB-lite"/>
    </source>
</evidence>
<evidence type="ECO:0000256" key="9">
    <source>
        <dbReference type="ARBA" id="ARBA00023145"/>
    </source>
</evidence>
<keyword evidence="4" id="KW-0479">Metal-binding</keyword>
<dbReference type="EMBL" id="JAGSOY010000067">
    <property type="protein sequence ID" value="MBU2713221.1"/>
    <property type="molecule type" value="Genomic_DNA"/>
</dbReference>
<comment type="caution">
    <text evidence="16">The sequence shown here is derived from an EMBL/GenBank/DDBJ whole genome shotgun (WGS) entry which is preliminary data.</text>
</comment>
<dbReference type="InterPro" id="IPR023612">
    <property type="entry name" value="Peptidase_M4"/>
</dbReference>
<keyword evidence="10" id="KW-0964">Secreted</keyword>
<keyword evidence="17" id="KW-1185">Reference proteome</keyword>
<organism evidence="16 17">
    <name type="scientific">Zooshikella harenae</name>
    <dbReference type="NCBI Taxonomy" id="2827238"/>
    <lineage>
        <taxon>Bacteria</taxon>
        <taxon>Pseudomonadati</taxon>
        <taxon>Pseudomonadota</taxon>
        <taxon>Gammaproteobacteria</taxon>
        <taxon>Oceanospirillales</taxon>
        <taxon>Zooshikellaceae</taxon>
        <taxon>Zooshikella</taxon>
    </lineage>
</organism>
<reference evidence="16 17" key="1">
    <citation type="submission" date="2021-04" db="EMBL/GenBank/DDBJ databases">
        <authorList>
            <person name="Pira H."/>
            <person name="Risdian C."/>
            <person name="Wink J."/>
        </authorList>
    </citation>
    <scope>NUCLEOTIDE SEQUENCE [LARGE SCALE GENOMIC DNA]</scope>
    <source>
        <strain evidence="16 17">WH53</strain>
    </source>
</reference>
<evidence type="ECO:0000313" key="17">
    <source>
        <dbReference type="Proteomes" id="UP000690515"/>
    </source>
</evidence>
<dbReference type="Gene3D" id="3.10.170.10">
    <property type="match status" value="1"/>
</dbReference>
<evidence type="ECO:0000313" key="16">
    <source>
        <dbReference type="EMBL" id="MBU2713221.1"/>
    </source>
</evidence>
<keyword evidence="7 10" id="KW-0862">Zinc</keyword>
<keyword evidence="9" id="KW-0865">Zymogen</keyword>